<keyword evidence="3" id="KW-1185">Reference proteome</keyword>
<protein>
    <submittedName>
        <fullName evidence="2">Uncharacterized protein</fullName>
    </submittedName>
</protein>
<dbReference type="Proteomes" id="UP000622797">
    <property type="component" value="Unassembled WGS sequence"/>
</dbReference>
<comment type="caution">
    <text evidence="2">The sequence shown here is derived from an EMBL/GenBank/DDBJ whole genome shotgun (WGS) entry which is preliminary data.</text>
</comment>
<dbReference type="AlphaFoldDB" id="A0A8H4U5E6"/>
<feature type="region of interest" description="Disordered" evidence="1">
    <location>
        <begin position="1"/>
        <end position="20"/>
    </location>
</feature>
<feature type="compositionally biased region" description="Polar residues" evidence="1">
    <location>
        <begin position="1"/>
        <end position="13"/>
    </location>
</feature>
<proteinExistence type="predicted"/>
<evidence type="ECO:0000256" key="1">
    <source>
        <dbReference type="SAM" id="MobiDB-lite"/>
    </source>
</evidence>
<dbReference type="EMBL" id="JABEXW010000147">
    <property type="protein sequence ID" value="KAF4969880.1"/>
    <property type="molecule type" value="Genomic_DNA"/>
</dbReference>
<dbReference type="OrthoDB" id="5422579at2759"/>
<reference evidence="2" key="2">
    <citation type="submission" date="2020-05" db="EMBL/GenBank/DDBJ databases">
        <authorList>
            <person name="Kim H.-S."/>
            <person name="Proctor R.H."/>
            <person name="Brown D.W."/>
        </authorList>
    </citation>
    <scope>NUCLEOTIDE SEQUENCE</scope>
    <source>
        <strain evidence="2">NRRL 20472</strain>
    </source>
</reference>
<evidence type="ECO:0000313" key="3">
    <source>
        <dbReference type="Proteomes" id="UP000622797"/>
    </source>
</evidence>
<name>A0A8H4U5E6_9HYPO</name>
<sequence length="268" mass="31572">MHLSQEYRSSSPQPSIPFGNTRDIEVFRTISDHDTFRFDITEIIYDDTRFHEIHEATWDKSLYFEDDDDIGDITGVPCWFRHWYRENRGEMESYCDGEVKDSRQLEAREALKALSSPAESYEYFQKLLQQQTEIISINRDVDALKYELSRFPNLRRVTLTLPAHDVIEFLRALPATLESVELSFLAFILDDDHYKSLWEDIRAKLGWRERVAMTQPKLVICVEGYFAALTEDNVSLRREAMEFVYGEGTNPFGEDVGFWLDLYDRMDE</sequence>
<organism evidence="2 3">
    <name type="scientific">Fusarium sarcochroum</name>
    <dbReference type="NCBI Taxonomy" id="1208366"/>
    <lineage>
        <taxon>Eukaryota</taxon>
        <taxon>Fungi</taxon>
        <taxon>Dikarya</taxon>
        <taxon>Ascomycota</taxon>
        <taxon>Pezizomycotina</taxon>
        <taxon>Sordariomycetes</taxon>
        <taxon>Hypocreomycetidae</taxon>
        <taxon>Hypocreales</taxon>
        <taxon>Nectriaceae</taxon>
        <taxon>Fusarium</taxon>
        <taxon>Fusarium lateritium species complex</taxon>
    </lineage>
</organism>
<gene>
    <name evidence="2" type="ORF">FSARC_2975</name>
</gene>
<accession>A0A8H4U5E6</accession>
<reference evidence="2" key="1">
    <citation type="journal article" date="2020" name="BMC Genomics">
        <title>Correction to: Identification and distribution of gene clusters required for synthesis of sphingolipid metabolism inhibitors in diverse species of the filamentous fungus Fusarium.</title>
        <authorList>
            <person name="Kim H.S."/>
            <person name="Lohmar J.M."/>
            <person name="Busman M."/>
            <person name="Brown D.W."/>
            <person name="Naumann T.A."/>
            <person name="Divon H.H."/>
            <person name="Lysoe E."/>
            <person name="Uhlig S."/>
            <person name="Proctor R.H."/>
        </authorList>
    </citation>
    <scope>NUCLEOTIDE SEQUENCE</scope>
    <source>
        <strain evidence="2">NRRL 20472</strain>
    </source>
</reference>
<evidence type="ECO:0000313" key="2">
    <source>
        <dbReference type="EMBL" id="KAF4969880.1"/>
    </source>
</evidence>